<dbReference type="InterPro" id="IPR042099">
    <property type="entry name" value="ANL_N_sf"/>
</dbReference>
<comment type="similarity">
    <text evidence="1">Belongs to the ATP-dependent AMP-binding enzyme family.</text>
</comment>
<keyword evidence="7" id="KW-0812">Transmembrane</keyword>
<keyword evidence="3" id="KW-0597">Phosphoprotein</keyword>
<dbReference type="CDD" id="cd05931">
    <property type="entry name" value="FAAL"/>
    <property type="match status" value="1"/>
</dbReference>
<evidence type="ECO:0000256" key="3">
    <source>
        <dbReference type="ARBA" id="ARBA00022553"/>
    </source>
</evidence>
<dbReference type="SUPFAM" id="SSF47336">
    <property type="entry name" value="ACP-like"/>
    <property type="match status" value="1"/>
</dbReference>
<keyword evidence="5" id="KW-0276">Fatty acid metabolism</keyword>
<feature type="transmembrane region" description="Helical" evidence="7">
    <location>
        <begin position="78"/>
        <end position="96"/>
    </location>
</feature>
<evidence type="ECO:0000259" key="8">
    <source>
        <dbReference type="PROSITE" id="PS50075"/>
    </source>
</evidence>
<dbReference type="Pfam" id="PF00501">
    <property type="entry name" value="AMP-binding"/>
    <property type="match status" value="1"/>
</dbReference>
<feature type="domain" description="Carrier" evidence="8">
    <location>
        <begin position="591"/>
        <end position="669"/>
    </location>
</feature>
<accession>A0ABS1M5L0</accession>
<dbReference type="Gene3D" id="3.30.300.30">
    <property type="match status" value="1"/>
</dbReference>
<dbReference type="PROSITE" id="PS50075">
    <property type="entry name" value="CARRIER"/>
    <property type="match status" value="1"/>
</dbReference>
<organism evidence="9 10">
    <name type="scientific">Nocardia acididurans</name>
    <dbReference type="NCBI Taxonomy" id="2802282"/>
    <lineage>
        <taxon>Bacteria</taxon>
        <taxon>Bacillati</taxon>
        <taxon>Actinomycetota</taxon>
        <taxon>Actinomycetes</taxon>
        <taxon>Mycobacteriales</taxon>
        <taxon>Nocardiaceae</taxon>
        <taxon>Nocardia</taxon>
    </lineage>
</organism>
<keyword evidence="10" id="KW-1185">Reference proteome</keyword>
<evidence type="ECO:0000256" key="4">
    <source>
        <dbReference type="ARBA" id="ARBA00022598"/>
    </source>
</evidence>
<dbReference type="Pfam" id="PF23024">
    <property type="entry name" value="AMP-dom_DIP2-like"/>
    <property type="match status" value="1"/>
</dbReference>
<dbReference type="InterPro" id="IPR040097">
    <property type="entry name" value="FAAL/FAAC"/>
</dbReference>
<protein>
    <submittedName>
        <fullName evidence="9">AMP-binding protein</fullName>
    </submittedName>
</protein>
<dbReference type="PANTHER" id="PTHR22754:SF32">
    <property type="entry name" value="DISCO-INTERACTING PROTEIN 2"/>
    <property type="match status" value="1"/>
</dbReference>
<name>A0ABS1M5L0_9NOCA</name>
<evidence type="ECO:0000313" key="9">
    <source>
        <dbReference type="EMBL" id="MBL1075890.1"/>
    </source>
</evidence>
<dbReference type="InterPro" id="IPR000873">
    <property type="entry name" value="AMP-dep_synth/lig_dom"/>
</dbReference>
<keyword evidence="4" id="KW-0436">Ligase</keyword>
<proteinExistence type="inferred from homology"/>
<dbReference type="PANTHER" id="PTHR22754">
    <property type="entry name" value="DISCO-INTERACTING PROTEIN 2 DIP2 -RELATED"/>
    <property type="match status" value="1"/>
</dbReference>
<sequence length="679" mass="73420">MSLESVATASNWVELVALQADRYGDRTAYTFLDENGAEAGSLSYRELDRRARAIAHTLTRTLDRGDRALLLHPAGLDYIAAFFGCLYAGVIAVPLFTPGRNRAEQIDLIARDCDAGAVLATRDIIAAMDRLDAELAFARLPRIATDEIRPTGAAATEPARHAIAYLQYTSGSTAIPKGVVVEHAMAIQQCLEMTVSWGVDWDSVVVSWLPHFHDFGQITGTLLPVFYGGRAVLMAPSTFVKNPVRWLDAVSEYRGTHSGAPNFAFDLCVDKTTPQQRAALDLSSWRVLSNGAEPVRKATLDRFEATFRPCGLPELSLTPGYGLAENTLKVTCGNTEKRYLEDRFDRAALGGGTAVPTVAADGIDLVGLGYPVLDTEMAVVATESGLRLTEGEVGEIWVRGPCVAPGYWNRPEDTARTFGNRITDEEGADWLRTGDLGFRYNGELFLCGRVKNLMIVNGVNYYLEDIEATAVDAGAGLRAGGVLAFSVDDAGAESLVLVAEYRTVDLLEPDRLAGSVHDAVARRHGVGPATVVLIEPGTIPRTTSGKLRRQQCRSDFLSGRLSAAHHWTSTVTKTNTTAAETHSTPLPAMGEMVRQAVLAQIHEWAAENRGGAAPQLDPDRTLAEQGFGSVDQIELHERLESWAGRRFAPELIWDAVSVADMVRVLAKVLGGAAQEGSTR</sequence>
<dbReference type="SMART" id="SM00823">
    <property type="entry name" value="PKS_PP"/>
    <property type="match status" value="1"/>
</dbReference>
<gene>
    <name evidence="9" type="ORF">JK358_15950</name>
</gene>
<dbReference type="InterPro" id="IPR025110">
    <property type="entry name" value="AMP-bd_C"/>
</dbReference>
<dbReference type="Gene3D" id="1.10.1200.10">
    <property type="entry name" value="ACP-like"/>
    <property type="match status" value="1"/>
</dbReference>
<keyword evidence="7" id="KW-0472">Membrane</keyword>
<dbReference type="Gene3D" id="3.40.50.12780">
    <property type="entry name" value="N-terminal domain of ligase-like"/>
    <property type="match status" value="1"/>
</dbReference>
<keyword evidence="6" id="KW-0443">Lipid metabolism</keyword>
<comment type="caution">
    <text evidence="9">The sequence shown here is derived from an EMBL/GenBank/DDBJ whole genome shotgun (WGS) entry which is preliminary data.</text>
</comment>
<dbReference type="SUPFAM" id="SSF56801">
    <property type="entry name" value="Acetyl-CoA synthetase-like"/>
    <property type="match status" value="1"/>
</dbReference>
<dbReference type="InterPro" id="IPR036736">
    <property type="entry name" value="ACP-like_sf"/>
</dbReference>
<reference evidence="9 10" key="1">
    <citation type="submission" date="2021-01" db="EMBL/GenBank/DDBJ databases">
        <title>WGS of actinomycetes isolated from Thailand.</title>
        <authorList>
            <person name="Thawai C."/>
        </authorList>
    </citation>
    <scope>NUCLEOTIDE SEQUENCE [LARGE SCALE GENOMIC DNA]</scope>
    <source>
        <strain evidence="9 10">LPG 2</strain>
    </source>
</reference>
<dbReference type="EMBL" id="JAERRJ010000006">
    <property type="protein sequence ID" value="MBL1075890.1"/>
    <property type="molecule type" value="Genomic_DNA"/>
</dbReference>
<keyword evidence="2" id="KW-0596">Phosphopantetheine</keyword>
<dbReference type="InterPro" id="IPR009081">
    <property type="entry name" value="PP-bd_ACP"/>
</dbReference>
<evidence type="ECO:0000256" key="5">
    <source>
        <dbReference type="ARBA" id="ARBA00022832"/>
    </source>
</evidence>
<dbReference type="Proteomes" id="UP000602198">
    <property type="component" value="Unassembled WGS sequence"/>
</dbReference>
<evidence type="ECO:0000256" key="1">
    <source>
        <dbReference type="ARBA" id="ARBA00006432"/>
    </source>
</evidence>
<evidence type="ECO:0000256" key="2">
    <source>
        <dbReference type="ARBA" id="ARBA00022450"/>
    </source>
</evidence>
<dbReference type="InterPro" id="IPR045851">
    <property type="entry name" value="AMP-bd_C_sf"/>
</dbReference>
<evidence type="ECO:0000256" key="7">
    <source>
        <dbReference type="SAM" id="Phobius"/>
    </source>
</evidence>
<keyword evidence="7" id="KW-1133">Transmembrane helix</keyword>
<evidence type="ECO:0000256" key="6">
    <source>
        <dbReference type="ARBA" id="ARBA00023098"/>
    </source>
</evidence>
<dbReference type="InterPro" id="IPR020806">
    <property type="entry name" value="PKS_PP-bd"/>
</dbReference>
<evidence type="ECO:0000313" key="10">
    <source>
        <dbReference type="Proteomes" id="UP000602198"/>
    </source>
</evidence>